<name>G2XXZ4_BOTF4</name>
<organism evidence="1 2">
    <name type="scientific">Botryotinia fuckeliana (strain T4)</name>
    <name type="common">Noble rot fungus</name>
    <name type="synonym">Botrytis cinerea</name>
    <dbReference type="NCBI Taxonomy" id="999810"/>
    <lineage>
        <taxon>Eukaryota</taxon>
        <taxon>Fungi</taxon>
        <taxon>Dikarya</taxon>
        <taxon>Ascomycota</taxon>
        <taxon>Pezizomycotina</taxon>
        <taxon>Leotiomycetes</taxon>
        <taxon>Helotiales</taxon>
        <taxon>Sclerotiniaceae</taxon>
        <taxon>Botrytis</taxon>
    </lineage>
</organism>
<sequence>MIFPVPPLLTGAKLQQLSTTHIGAQTLKSKDDYILAGFLADPNLCYHFHTNFVQRPFQDFWLTMARNDFPIAEELHKWLDPLPQPPLRYKT</sequence>
<gene>
    <name evidence="1" type="ORF">BofuT4_uP120370.1</name>
</gene>
<dbReference type="HOGENOM" id="CLU_2426741_0_0_1"/>
<accession>G2XXZ4</accession>
<dbReference type="AlphaFoldDB" id="G2XXZ4"/>
<dbReference type="InParanoid" id="G2XXZ4"/>
<protein>
    <submittedName>
        <fullName evidence="1">Uncharacterized protein</fullName>
    </submittedName>
</protein>
<evidence type="ECO:0000313" key="2">
    <source>
        <dbReference type="Proteomes" id="UP000008177"/>
    </source>
</evidence>
<dbReference type="EMBL" id="FQ790277">
    <property type="protein sequence ID" value="CCD45331.1"/>
    <property type="molecule type" value="Genomic_DNA"/>
</dbReference>
<reference evidence="2" key="1">
    <citation type="journal article" date="2011" name="PLoS Genet.">
        <title>Genomic analysis of the necrotrophic fungal pathogens Sclerotinia sclerotiorum and Botrytis cinerea.</title>
        <authorList>
            <person name="Amselem J."/>
            <person name="Cuomo C.A."/>
            <person name="van Kan J.A."/>
            <person name="Viaud M."/>
            <person name="Benito E.P."/>
            <person name="Couloux A."/>
            <person name="Coutinho P.M."/>
            <person name="de Vries R.P."/>
            <person name="Dyer P.S."/>
            <person name="Fillinger S."/>
            <person name="Fournier E."/>
            <person name="Gout L."/>
            <person name="Hahn M."/>
            <person name="Kohn L."/>
            <person name="Lapalu N."/>
            <person name="Plummer K.M."/>
            <person name="Pradier J.M."/>
            <person name="Quevillon E."/>
            <person name="Sharon A."/>
            <person name="Simon A."/>
            <person name="ten Have A."/>
            <person name="Tudzynski B."/>
            <person name="Tudzynski P."/>
            <person name="Wincker P."/>
            <person name="Andrew M."/>
            <person name="Anthouard V."/>
            <person name="Beever R.E."/>
            <person name="Beffa R."/>
            <person name="Benoit I."/>
            <person name="Bouzid O."/>
            <person name="Brault B."/>
            <person name="Chen Z."/>
            <person name="Choquer M."/>
            <person name="Collemare J."/>
            <person name="Cotton P."/>
            <person name="Danchin E.G."/>
            <person name="Da Silva C."/>
            <person name="Gautier A."/>
            <person name="Giraud C."/>
            <person name="Giraud T."/>
            <person name="Gonzalez C."/>
            <person name="Grossetete S."/>
            <person name="Guldener U."/>
            <person name="Henrissat B."/>
            <person name="Howlett B.J."/>
            <person name="Kodira C."/>
            <person name="Kretschmer M."/>
            <person name="Lappartient A."/>
            <person name="Leroch M."/>
            <person name="Levis C."/>
            <person name="Mauceli E."/>
            <person name="Neuveglise C."/>
            <person name="Oeser B."/>
            <person name="Pearson M."/>
            <person name="Poulain J."/>
            <person name="Poussereau N."/>
            <person name="Quesneville H."/>
            <person name="Rascle C."/>
            <person name="Schumacher J."/>
            <person name="Segurens B."/>
            <person name="Sexton A."/>
            <person name="Silva E."/>
            <person name="Sirven C."/>
            <person name="Soanes D.M."/>
            <person name="Talbot N.J."/>
            <person name="Templeton M."/>
            <person name="Yandava C."/>
            <person name="Yarden O."/>
            <person name="Zeng Q."/>
            <person name="Rollins J.A."/>
            <person name="Lebrun M.H."/>
            <person name="Dickman M."/>
        </authorList>
    </citation>
    <scope>NUCLEOTIDE SEQUENCE [LARGE SCALE GENOMIC DNA]</scope>
    <source>
        <strain evidence="2">T4</strain>
    </source>
</reference>
<evidence type="ECO:0000313" key="1">
    <source>
        <dbReference type="EMBL" id="CCD45331.1"/>
    </source>
</evidence>
<proteinExistence type="predicted"/>
<dbReference type="Proteomes" id="UP000008177">
    <property type="component" value="Unplaced contigs"/>
</dbReference>